<accession>A0A2A4Z731</accession>
<evidence type="ECO:0000313" key="1">
    <source>
        <dbReference type="EMBL" id="PCJ02590.1"/>
    </source>
</evidence>
<comment type="caution">
    <text evidence="1">The sequence shown here is derived from an EMBL/GenBank/DDBJ whole genome shotgun (WGS) entry which is preliminary data.</text>
</comment>
<dbReference type="Pfam" id="PF10038">
    <property type="entry name" value="DUF2274"/>
    <property type="match status" value="1"/>
</dbReference>
<dbReference type="InterPro" id="IPR018733">
    <property type="entry name" value="DUF2274"/>
</dbReference>
<name>A0A2A4Z731_9PROT</name>
<organism evidence="1">
    <name type="scientific">OCS116 cluster bacterium</name>
    <dbReference type="NCBI Taxonomy" id="2030921"/>
    <lineage>
        <taxon>Bacteria</taxon>
        <taxon>Pseudomonadati</taxon>
        <taxon>Pseudomonadota</taxon>
        <taxon>Alphaproteobacteria</taxon>
        <taxon>OCS116 cluster</taxon>
    </lineage>
</organism>
<reference evidence="1" key="2">
    <citation type="journal article" date="2018" name="ISME J.">
        <title>A dynamic microbial community with high functional redundancy inhabits the cold, oxic subseafloor aquifer.</title>
        <authorList>
            <person name="Tully B.J."/>
            <person name="Wheat C.G."/>
            <person name="Glazer B.T."/>
            <person name="Huber J.A."/>
        </authorList>
    </citation>
    <scope>NUCLEOTIDE SEQUENCE</scope>
    <source>
        <strain evidence="1">NORP83</strain>
    </source>
</reference>
<dbReference type="AlphaFoldDB" id="A0A2A4Z731"/>
<dbReference type="EMBL" id="NVUS01000004">
    <property type="protein sequence ID" value="PCJ02590.1"/>
    <property type="molecule type" value="Genomic_DNA"/>
</dbReference>
<gene>
    <name evidence="1" type="ORF">COB13_05235</name>
</gene>
<sequence>MALKLSKLPKRTPIKISIVLNPETHEAMVDYARIYEEVYGSKESIEELIPYMIKGFLNNDHVFKKARRQILKPQKLN</sequence>
<reference key="1">
    <citation type="submission" date="2017-08" db="EMBL/GenBank/DDBJ databases">
        <title>A dynamic microbial community with high functional redundancy inhabits the cold, oxic subseafloor aquifer.</title>
        <authorList>
            <person name="Tully B.J."/>
            <person name="Wheat C.G."/>
            <person name="Glazer B.T."/>
            <person name="Huber J.A."/>
        </authorList>
    </citation>
    <scope>NUCLEOTIDE SEQUENCE [LARGE SCALE GENOMIC DNA]</scope>
</reference>
<protein>
    <submittedName>
        <fullName evidence="1">Transposase</fullName>
    </submittedName>
</protein>
<proteinExistence type="predicted"/>